<dbReference type="HAMAP" id="MF_00191">
    <property type="entry name" value="IspH"/>
    <property type="match status" value="1"/>
</dbReference>
<comment type="pathway">
    <text evidence="5">Isoprenoid biosynthesis; dimethylallyl diphosphate biosynthesis; dimethylallyl diphosphate from (2E)-4-hydroxy-3-methylbutenyl diphosphate: step 1/1.</text>
</comment>
<keyword evidence="5 6" id="KW-0560">Oxidoreductase</keyword>
<feature type="binding site" evidence="5">
    <location>
        <position position="113"/>
    </location>
    <ligand>
        <name>[4Fe-4S] cluster</name>
        <dbReference type="ChEBI" id="CHEBI:49883"/>
    </ligand>
</feature>
<dbReference type="EC" id="1.17.7.4" evidence="5"/>
<dbReference type="GO" id="GO:0016114">
    <property type="term" value="P:terpenoid biosynthetic process"/>
    <property type="evidence" value="ECO:0007669"/>
    <property type="project" value="UniProtKB-UniRule"/>
</dbReference>
<feature type="binding site" evidence="5">
    <location>
        <position position="141"/>
    </location>
    <ligand>
        <name>(2E)-4-hydroxy-3-methylbut-2-enyl diphosphate</name>
        <dbReference type="ChEBI" id="CHEBI:128753"/>
    </ligand>
</feature>
<evidence type="ECO:0000256" key="5">
    <source>
        <dbReference type="HAMAP-Rule" id="MF_00191"/>
    </source>
</evidence>
<feature type="binding site" evidence="5">
    <location>
        <position position="91"/>
    </location>
    <ligand>
        <name>(2E)-4-hydroxy-3-methylbut-2-enyl diphosphate</name>
        <dbReference type="ChEBI" id="CHEBI:128753"/>
    </ligand>
</feature>
<dbReference type="UniPathway" id="UPA00056">
    <property type="reaction ID" value="UER00097"/>
</dbReference>
<protein>
    <recommendedName>
        <fullName evidence="5">4-hydroxy-3-methylbut-2-enyl diphosphate reductase</fullName>
        <shortName evidence="5">HMBPP reductase</shortName>
        <ecNumber evidence="5">1.17.7.4</ecNumber>
    </recommendedName>
</protein>
<dbReference type="GO" id="GO:0051745">
    <property type="term" value="F:4-hydroxy-3-methylbut-2-enyl diphosphate reductase activity"/>
    <property type="evidence" value="ECO:0007669"/>
    <property type="project" value="UniProtKB-UniRule"/>
</dbReference>
<feature type="binding site" evidence="5">
    <location>
        <position position="233"/>
    </location>
    <ligand>
        <name>(2E)-4-hydroxy-3-methylbut-2-enyl diphosphate</name>
        <dbReference type="ChEBI" id="CHEBI:128753"/>
    </ligand>
</feature>
<feature type="binding site" evidence="5">
    <location>
        <position position="31"/>
    </location>
    <ligand>
        <name>[4Fe-4S] cluster</name>
        <dbReference type="ChEBI" id="CHEBI:49883"/>
    </ligand>
</feature>
<dbReference type="GO" id="GO:0051539">
    <property type="term" value="F:4 iron, 4 sulfur cluster binding"/>
    <property type="evidence" value="ECO:0007669"/>
    <property type="project" value="UniProtKB-UniRule"/>
</dbReference>
<dbReference type="AlphaFoldDB" id="A0A7C1SGS4"/>
<comment type="caution">
    <text evidence="5">Lacks conserved residue(s) required for the propagation of feature annotation.</text>
</comment>
<reference evidence="6" key="1">
    <citation type="journal article" date="2020" name="mSystems">
        <title>Genome- and Community-Level Interaction Insights into Carbon Utilization and Element Cycling Functions of Hydrothermarchaeota in Hydrothermal Sediment.</title>
        <authorList>
            <person name="Zhou Z."/>
            <person name="Liu Y."/>
            <person name="Xu W."/>
            <person name="Pan J."/>
            <person name="Luo Z.H."/>
            <person name="Li M."/>
        </authorList>
    </citation>
    <scope>NUCLEOTIDE SEQUENCE [LARGE SCALE GENOMIC DNA]</scope>
    <source>
        <strain evidence="6">SpSt-265</strain>
        <strain evidence="7">SpSt-465</strain>
    </source>
</reference>
<evidence type="ECO:0000313" key="6">
    <source>
        <dbReference type="EMBL" id="HEA87127.1"/>
    </source>
</evidence>
<organism evidence="6">
    <name type="scientific">candidate division WOR-3 bacterium</name>
    <dbReference type="NCBI Taxonomy" id="2052148"/>
    <lineage>
        <taxon>Bacteria</taxon>
        <taxon>Bacteria division WOR-3</taxon>
    </lineage>
</organism>
<dbReference type="PANTHER" id="PTHR30426:SF0">
    <property type="entry name" value="4-HYDROXY-3-METHYLBUT-2-ENYL DIPHOSPHATE REDUCTASE"/>
    <property type="match status" value="1"/>
</dbReference>
<comment type="pathway">
    <text evidence="5">Isoprenoid biosynthesis; isopentenyl diphosphate biosynthesis via DXP pathway; isopentenyl diphosphate from 1-deoxy-D-xylulose 5-phosphate: step 6/6.</text>
</comment>
<feature type="binding site" evidence="5">
    <location>
        <position position="277"/>
    </location>
    <ligand>
        <name>(2E)-4-hydroxy-3-methylbut-2-enyl diphosphate</name>
        <dbReference type="ChEBI" id="CHEBI:128753"/>
    </ligand>
</feature>
<feature type="binding site" evidence="5">
    <location>
        <position position="91"/>
    </location>
    <ligand>
        <name>isopentenyl diphosphate</name>
        <dbReference type="ChEBI" id="CHEBI:128769"/>
    </ligand>
</feature>
<feature type="binding site" evidence="5">
    <location>
        <position position="235"/>
    </location>
    <ligand>
        <name>dimethylallyl diphosphate</name>
        <dbReference type="ChEBI" id="CHEBI:57623"/>
    </ligand>
</feature>
<feature type="binding site" evidence="5">
    <location>
        <position position="233"/>
    </location>
    <ligand>
        <name>dimethylallyl diphosphate</name>
        <dbReference type="ChEBI" id="CHEBI:57623"/>
    </ligand>
</feature>
<proteinExistence type="inferred from homology"/>
<feature type="binding site" evidence="5">
    <location>
        <position position="176"/>
    </location>
    <ligand>
        <name>(2E)-4-hydroxy-3-methylbut-2-enyl diphosphate</name>
        <dbReference type="ChEBI" id="CHEBI:128753"/>
    </ligand>
</feature>
<feature type="binding site" evidence="5">
    <location>
        <position position="59"/>
    </location>
    <ligand>
        <name>dimethylallyl diphosphate</name>
        <dbReference type="ChEBI" id="CHEBI:57623"/>
    </ligand>
</feature>
<evidence type="ECO:0000256" key="3">
    <source>
        <dbReference type="ARBA" id="ARBA00023004"/>
    </source>
</evidence>
<evidence type="ECO:0000313" key="7">
    <source>
        <dbReference type="EMBL" id="HFJ54203.1"/>
    </source>
</evidence>
<keyword evidence="4 5" id="KW-0411">Iron-sulfur</keyword>
<evidence type="ECO:0000256" key="1">
    <source>
        <dbReference type="ARBA" id="ARBA00022485"/>
    </source>
</evidence>
<dbReference type="EMBL" id="DSTU01000007">
    <property type="protein sequence ID" value="HFJ54203.1"/>
    <property type="molecule type" value="Genomic_DNA"/>
</dbReference>
<dbReference type="GO" id="GO:0019288">
    <property type="term" value="P:isopentenyl diphosphate biosynthetic process, methylerythritol 4-phosphate pathway"/>
    <property type="evidence" value="ECO:0007669"/>
    <property type="project" value="UniProtKB-UniRule"/>
</dbReference>
<evidence type="ECO:0000256" key="4">
    <source>
        <dbReference type="ARBA" id="ARBA00023014"/>
    </source>
</evidence>
<sequence>MNSSPGKSSPGSKLWQAEMPRILIARPTGFCFGVERALRLARNALRKYPRVWTYGELVHNPDVLRELQNEGIRIAARISAVRDGAIIIRAHGCPPEVLTQCRARGLEIIDATCPYVRRVQQVARRLAAEGYQVVVVGERNHPEVRAILAAAAPRALVYSPARRFRKTEKIGVVAQTTIGRDRLKAAVANLLDFGYTEIRVFNTICAEVTARQAAAVRLAKRVEAVIVVGGRNSANTTRLAEIIQPHCRRVVHITGPAEIDPAEWQGFCRIGIAAGASTPAKVVAEVARILRMSGGRKDE</sequence>
<dbReference type="Gene3D" id="3.40.50.11270">
    <property type="match status" value="1"/>
</dbReference>
<name>A0A7C1SGS4_UNCW3</name>
<dbReference type="GO" id="GO:0046872">
    <property type="term" value="F:metal ion binding"/>
    <property type="evidence" value="ECO:0007669"/>
    <property type="project" value="UniProtKB-KW"/>
</dbReference>
<keyword evidence="2 5" id="KW-0479">Metal-binding</keyword>
<dbReference type="NCBIfam" id="TIGR00216">
    <property type="entry name" value="ispH_lytB"/>
    <property type="match status" value="1"/>
</dbReference>
<dbReference type="GO" id="GO:0050992">
    <property type="term" value="P:dimethylallyl diphosphate biosynthetic process"/>
    <property type="evidence" value="ECO:0007669"/>
    <property type="project" value="UniProtKB-UniRule"/>
</dbReference>
<feature type="binding site" evidence="5">
    <location>
        <position position="233"/>
    </location>
    <ligand>
        <name>isopentenyl diphosphate</name>
        <dbReference type="ChEBI" id="CHEBI:128769"/>
    </ligand>
</feature>
<comment type="cofactor">
    <cofactor evidence="5">
        <name>[4Fe-4S] cluster</name>
        <dbReference type="ChEBI" id="CHEBI:49883"/>
    </cofactor>
    <text evidence="5">Binds 1 [4Fe-4S] cluster per subunit.</text>
</comment>
<feature type="binding site" evidence="5">
    <location>
        <position position="91"/>
    </location>
    <ligand>
        <name>dimethylallyl diphosphate</name>
        <dbReference type="ChEBI" id="CHEBI:57623"/>
    </ligand>
</feature>
<comment type="catalytic activity">
    <reaction evidence="5">
        <text>dimethylallyl diphosphate + 2 oxidized [2Fe-2S]-[ferredoxin] + H2O = (2E)-4-hydroxy-3-methylbut-2-enyl diphosphate + 2 reduced [2Fe-2S]-[ferredoxin] + 2 H(+)</text>
        <dbReference type="Rhea" id="RHEA:24825"/>
        <dbReference type="Rhea" id="RHEA-COMP:10000"/>
        <dbReference type="Rhea" id="RHEA-COMP:10001"/>
        <dbReference type="ChEBI" id="CHEBI:15377"/>
        <dbReference type="ChEBI" id="CHEBI:15378"/>
        <dbReference type="ChEBI" id="CHEBI:33737"/>
        <dbReference type="ChEBI" id="CHEBI:33738"/>
        <dbReference type="ChEBI" id="CHEBI:57623"/>
        <dbReference type="ChEBI" id="CHEBI:128753"/>
        <dbReference type="EC" id="1.17.7.4"/>
    </reaction>
</comment>
<dbReference type="Gene3D" id="3.40.1010.20">
    <property type="entry name" value="4-hydroxy-3-methylbut-2-enyl diphosphate reductase, catalytic domain"/>
    <property type="match status" value="2"/>
</dbReference>
<feature type="binding site" evidence="5">
    <location>
        <position position="141"/>
    </location>
    <ligand>
        <name>isopentenyl diphosphate</name>
        <dbReference type="ChEBI" id="CHEBI:128769"/>
    </ligand>
</feature>
<keyword evidence="1 5" id="KW-0004">4Fe-4S</keyword>
<comment type="function">
    <text evidence="5">Catalyzes the conversion of 1-hydroxy-2-methyl-2-(E)-butenyl 4-diphosphate (HMBPP) into a mixture of isopentenyl diphosphate (IPP) and dimethylallyl diphosphate (DMAPP). Acts in the terminal step of the DOXP/MEP pathway for isoprenoid precursor biosynthesis.</text>
</comment>
<dbReference type="UniPathway" id="UPA00059">
    <property type="reaction ID" value="UER00105"/>
</dbReference>
<feature type="active site" description="Proton donor" evidence="5">
    <location>
        <position position="143"/>
    </location>
</feature>
<feature type="binding site" evidence="5">
    <location>
        <position position="141"/>
    </location>
    <ligand>
        <name>dimethylallyl diphosphate</name>
        <dbReference type="ChEBI" id="CHEBI:57623"/>
    </ligand>
</feature>
<comment type="similarity">
    <text evidence="5">Belongs to the IspH family.</text>
</comment>
<dbReference type="InterPro" id="IPR003451">
    <property type="entry name" value="LytB/IspH"/>
</dbReference>
<feature type="binding site" evidence="5">
    <location>
        <position position="235"/>
    </location>
    <ligand>
        <name>(2E)-4-hydroxy-3-methylbut-2-enyl diphosphate</name>
        <dbReference type="ChEBI" id="CHEBI:128753"/>
    </ligand>
</feature>
<dbReference type="PANTHER" id="PTHR30426">
    <property type="entry name" value="4-HYDROXY-3-METHYLBUT-2-ENYL DIPHOSPHATE REDUCTASE"/>
    <property type="match status" value="1"/>
</dbReference>
<keyword evidence="3 5" id="KW-0408">Iron</keyword>
<feature type="binding site" evidence="5">
    <location>
        <position position="59"/>
    </location>
    <ligand>
        <name>(2E)-4-hydroxy-3-methylbut-2-enyl diphosphate</name>
        <dbReference type="ChEBI" id="CHEBI:128753"/>
    </ligand>
</feature>
<feature type="binding site" evidence="5">
    <location>
        <position position="277"/>
    </location>
    <ligand>
        <name>isopentenyl diphosphate</name>
        <dbReference type="ChEBI" id="CHEBI:128769"/>
    </ligand>
</feature>
<dbReference type="CDD" id="cd13944">
    <property type="entry name" value="lytB_ispH"/>
    <property type="match status" value="1"/>
</dbReference>
<comment type="caution">
    <text evidence="6">The sequence shown here is derived from an EMBL/GenBank/DDBJ whole genome shotgun (WGS) entry which is preliminary data.</text>
</comment>
<feature type="binding site" evidence="5">
    <location>
        <position position="59"/>
    </location>
    <ligand>
        <name>isopentenyl diphosphate</name>
        <dbReference type="ChEBI" id="CHEBI:128769"/>
    </ligand>
</feature>
<feature type="binding site" evidence="5">
    <location>
        <position position="205"/>
    </location>
    <ligand>
        <name>[4Fe-4S] cluster</name>
        <dbReference type="ChEBI" id="CHEBI:49883"/>
    </ligand>
</feature>
<comment type="catalytic activity">
    <reaction evidence="5">
        <text>isopentenyl diphosphate + 2 oxidized [2Fe-2S]-[ferredoxin] + H2O = (2E)-4-hydroxy-3-methylbut-2-enyl diphosphate + 2 reduced [2Fe-2S]-[ferredoxin] + 2 H(+)</text>
        <dbReference type="Rhea" id="RHEA:24488"/>
        <dbReference type="Rhea" id="RHEA-COMP:10000"/>
        <dbReference type="Rhea" id="RHEA-COMP:10001"/>
        <dbReference type="ChEBI" id="CHEBI:15377"/>
        <dbReference type="ChEBI" id="CHEBI:15378"/>
        <dbReference type="ChEBI" id="CHEBI:33737"/>
        <dbReference type="ChEBI" id="CHEBI:33738"/>
        <dbReference type="ChEBI" id="CHEBI:128753"/>
        <dbReference type="ChEBI" id="CHEBI:128769"/>
        <dbReference type="EC" id="1.17.7.4"/>
    </reaction>
</comment>
<accession>A0A7C1SGS4</accession>
<dbReference type="Pfam" id="PF02401">
    <property type="entry name" value="LYTB"/>
    <property type="match status" value="1"/>
</dbReference>
<keyword evidence="5" id="KW-0414">Isoprene biosynthesis</keyword>
<feature type="binding site" evidence="5">
    <location>
        <position position="235"/>
    </location>
    <ligand>
        <name>isopentenyl diphosphate</name>
        <dbReference type="ChEBI" id="CHEBI:128769"/>
    </ligand>
</feature>
<dbReference type="EMBL" id="DSLG01000004">
    <property type="protein sequence ID" value="HEA87127.1"/>
    <property type="molecule type" value="Genomic_DNA"/>
</dbReference>
<evidence type="ECO:0000256" key="2">
    <source>
        <dbReference type="ARBA" id="ARBA00022723"/>
    </source>
</evidence>
<feature type="binding site" evidence="5">
    <location>
        <position position="277"/>
    </location>
    <ligand>
        <name>dimethylallyl diphosphate</name>
        <dbReference type="ChEBI" id="CHEBI:57623"/>
    </ligand>
</feature>
<gene>
    <name evidence="5 6" type="primary">ispH</name>
    <name evidence="6" type="ORF">ENP94_03850</name>
    <name evidence="7" type="ORF">ENS16_05895</name>
</gene>